<name>A0A843XLS3_COLES</name>
<evidence type="ECO:0000313" key="2">
    <source>
        <dbReference type="EMBL" id="MQM20718.1"/>
    </source>
</evidence>
<reference evidence="2" key="1">
    <citation type="submission" date="2017-07" db="EMBL/GenBank/DDBJ databases">
        <title>Taro Niue Genome Assembly and Annotation.</title>
        <authorList>
            <person name="Atibalentja N."/>
            <person name="Keating K."/>
            <person name="Fields C.J."/>
        </authorList>
    </citation>
    <scope>NUCLEOTIDE SEQUENCE</scope>
    <source>
        <strain evidence="2">Niue_2</strain>
        <tissue evidence="2">Leaf</tissue>
    </source>
</reference>
<protein>
    <submittedName>
        <fullName evidence="2">Uncharacterized protein</fullName>
    </submittedName>
</protein>
<keyword evidence="3" id="KW-1185">Reference proteome</keyword>
<gene>
    <name evidence="2" type="ORF">Taro_053746</name>
</gene>
<feature type="compositionally biased region" description="Polar residues" evidence="1">
    <location>
        <begin position="10"/>
        <end position="40"/>
    </location>
</feature>
<proteinExistence type="predicted"/>
<evidence type="ECO:0000313" key="3">
    <source>
        <dbReference type="Proteomes" id="UP000652761"/>
    </source>
</evidence>
<organism evidence="2 3">
    <name type="scientific">Colocasia esculenta</name>
    <name type="common">Wild taro</name>
    <name type="synonym">Arum esculentum</name>
    <dbReference type="NCBI Taxonomy" id="4460"/>
    <lineage>
        <taxon>Eukaryota</taxon>
        <taxon>Viridiplantae</taxon>
        <taxon>Streptophyta</taxon>
        <taxon>Embryophyta</taxon>
        <taxon>Tracheophyta</taxon>
        <taxon>Spermatophyta</taxon>
        <taxon>Magnoliopsida</taxon>
        <taxon>Liliopsida</taxon>
        <taxon>Araceae</taxon>
        <taxon>Aroideae</taxon>
        <taxon>Colocasieae</taxon>
        <taxon>Colocasia</taxon>
    </lineage>
</organism>
<comment type="caution">
    <text evidence="2">The sequence shown here is derived from an EMBL/GenBank/DDBJ whole genome shotgun (WGS) entry which is preliminary data.</text>
</comment>
<sequence>MPPGIRHRTMGSTTEQQVWLTEQATYSVPSVHENPSSPSSPRGGYNGYTTCAPRSSGALTIERLNAYPSATGVLLPFFQV</sequence>
<accession>A0A843XLS3</accession>
<dbReference type="AlphaFoldDB" id="A0A843XLS3"/>
<dbReference type="Proteomes" id="UP000652761">
    <property type="component" value="Unassembled WGS sequence"/>
</dbReference>
<evidence type="ECO:0000256" key="1">
    <source>
        <dbReference type="SAM" id="MobiDB-lite"/>
    </source>
</evidence>
<dbReference type="EMBL" id="NMUH01010107">
    <property type="protein sequence ID" value="MQM20718.1"/>
    <property type="molecule type" value="Genomic_DNA"/>
</dbReference>
<feature type="region of interest" description="Disordered" evidence="1">
    <location>
        <begin position="1"/>
        <end position="49"/>
    </location>
</feature>